<dbReference type="Proteomes" id="UP000193006">
    <property type="component" value="Chromosome"/>
</dbReference>
<organism evidence="1 2">
    <name type="scientific">Halalkalibacter krulwichiae</name>
    <dbReference type="NCBI Taxonomy" id="199441"/>
    <lineage>
        <taxon>Bacteria</taxon>
        <taxon>Bacillati</taxon>
        <taxon>Bacillota</taxon>
        <taxon>Bacilli</taxon>
        <taxon>Bacillales</taxon>
        <taxon>Bacillaceae</taxon>
        <taxon>Halalkalibacter</taxon>
    </lineage>
</organism>
<dbReference type="STRING" id="199441.BkAM31D_07690"/>
<name>A0A1X9MH34_9BACI</name>
<gene>
    <name evidence="1" type="ORF">BkAM31D_07690</name>
</gene>
<proteinExistence type="predicted"/>
<sequence>MQNKSKEAFLKVKRDLLRRPLFFVSVMLKGKWEKKDQRRDFN</sequence>
<protein>
    <submittedName>
        <fullName evidence="1">Uncharacterized protein</fullName>
    </submittedName>
</protein>
<evidence type="ECO:0000313" key="1">
    <source>
        <dbReference type="EMBL" id="ARK29752.1"/>
    </source>
</evidence>
<reference evidence="1 2" key="1">
    <citation type="submission" date="2017-04" db="EMBL/GenBank/DDBJ databases">
        <title>Bacillus krulwichiae AM31D Genome sequencing and assembly.</title>
        <authorList>
            <person name="Krulwich T.A."/>
            <person name="Anastor L."/>
            <person name="Ehrlich R."/>
            <person name="Ehrlich G.D."/>
            <person name="Janto B."/>
        </authorList>
    </citation>
    <scope>NUCLEOTIDE SEQUENCE [LARGE SCALE GENOMIC DNA]</scope>
    <source>
        <strain evidence="1 2">AM31D</strain>
    </source>
</reference>
<dbReference type="EMBL" id="CP020814">
    <property type="protein sequence ID" value="ARK29752.1"/>
    <property type="molecule type" value="Genomic_DNA"/>
</dbReference>
<dbReference type="KEGG" id="bkw:BkAM31D_07690"/>
<keyword evidence="2" id="KW-1185">Reference proteome</keyword>
<evidence type="ECO:0000313" key="2">
    <source>
        <dbReference type="Proteomes" id="UP000193006"/>
    </source>
</evidence>
<accession>A0A1X9MH34</accession>
<dbReference type="AlphaFoldDB" id="A0A1X9MH34"/>